<dbReference type="RefSeq" id="WP_013959453.1">
    <property type="nucleotide sequence ID" value="NC_015727.1"/>
</dbReference>
<proteinExistence type="predicted"/>
<dbReference type="PANTHER" id="PTHR48207">
    <property type="entry name" value="SUCCINATE--HYDROXYMETHYLGLUTARATE COA-TRANSFERASE"/>
    <property type="match status" value="1"/>
</dbReference>
<name>F8GUL7_CUPNN</name>
<dbReference type="InterPro" id="IPR023606">
    <property type="entry name" value="CoA-Trfase_III_dom_1_sf"/>
</dbReference>
<dbReference type="SUPFAM" id="SSF89796">
    <property type="entry name" value="CoA-transferase family III (CaiB/BaiF)"/>
    <property type="match status" value="1"/>
</dbReference>
<dbReference type="PANTHER" id="PTHR48207:SF3">
    <property type="entry name" value="SUCCINATE--HYDROXYMETHYLGLUTARATE COA-TRANSFERASE"/>
    <property type="match status" value="1"/>
</dbReference>
<protein>
    <submittedName>
        <fullName evidence="2">L-carnitine dehydratase/bile acid-inducible protein F</fullName>
    </submittedName>
</protein>
<dbReference type="GeneID" id="34311831"/>
<dbReference type="Pfam" id="PF02515">
    <property type="entry name" value="CoA_transf_3"/>
    <property type="match status" value="1"/>
</dbReference>
<evidence type="ECO:0000256" key="1">
    <source>
        <dbReference type="ARBA" id="ARBA00022679"/>
    </source>
</evidence>
<keyword evidence="1" id="KW-0808">Transferase</keyword>
<organism evidence="2 3">
    <name type="scientific">Cupriavidus necator (strain ATCC 43291 / DSM 13513 / CCUG 52238 / LMG 8453 / N-1)</name>
    <name type="common">Ralstonia eutropha</name>
    <dbReference type="NCBI Taxonomy" id="1042878"/>
    <lineage>
        <taxon>Bacteria</taxon>
        <taxon>Pseudomonadati</taxon>
        <taxon>Pseudomonadota</taxon>
        <taxon>Betaproteobacteria</taxon>
        <taxon>Burkholderiales</taxon>
        <taxon>Burkholderiaceae</taxon>
        <taxon>Cupriavidus</taxon>
    </lineage>
</organism>
<dbReference type="Proteomes" id="UP000006798">
    <property type="component" value="Plasmid pBB1"/>
</dbReference>
<gene>
    <name evidence="2" type="ordered locus">CNE_BB1p10130</name>
</gene>
<dbReference type="Gene3D" id="3.40.50.10540">
    <property type="entry name" value="Crotonobetainyl-coa:carnitine coa-transferase, domain 1"/>
    <property type="match status" value="1"/>
</dbReference>
<evidence type="ECO:0000313" key="3">
    <source>
        <dbReference type="Proteomes" id="UP000006798"/>
    </source>
</evidence>
<dbReference type="EMBL" id="CP002879">
    <property type="protein sequence ID" value="AEI82421.1"/>
    <property type="molecule type" value="Genomic_DNA"/>
</dbReference>
<dbReference type="GO" id="GO:0008410">
    <property type="term" value="F:CoA-transferase activity"/>
    <property type="evidence" value="ECO:0007669"/>
    <property type="project" value="TreeGrafter"/>
</dbReference>
<keyword evidence="2" id="KW-0614">Plasmid</keyword>
<dbReference type="Gene3D" id="3.30.1540.10">
    <property type="entry name" value="formyl-coa transferase, domain 3"/>
    <property type="match status" value="1"/>
</dbReference>
<dbReference type="InterPro" id="IPR003673">
    <property type="entry name" value="CoA-Trfase_fam_III"/>
</dbReference>
<accession>F8GUL7</accession>
<sequence>MTLPLDGITVVALEQAIAAPLATRHLADWGARVIKVERPETGDFARGYDKVMQGMSSQFVWTNRTKESVALDIKTEEGRRALDALLEKADVFLQNLAPGAAKKLGLDAKSLVERHPSLIACDISGYGSTGPFRHKKAYDLLVQCETGFLSINGTPEAQAKCGLSIVDIATGMYALNGVLMALYRRERTGKGTAFEVSLFDSMAEWMSYPAYYTRDSGTPLTRAGARHATIAPYGPFKAGDGKAVFFGIQNEREWQAFCGKVLEDAAIASDPRFSSNPQRLANQLELEALITARFAKWSSEEVAEKLETASIANARLNDVEAFLQHPQLHERDRIQSVSSPVGPLQVFKPPLIIDGIEPVLGPVPAVGEHTGKVLAELGLEASAQGSIQ</sequence>
<dbReference type="InterPro" id="IPR050483">
    <property type="entry name" value="CoA-transferase_III_domain"/>
</dbReference>
<reference evidence="2 3" key="1">
    <citation type="journal article" date="2011" name="J. Bacteriol.">
        <title>Complete genome sequence of the type strain Cupriavidus necator N-1.</title>
        <authorList>
            <person name="Poehlein A."/>
            <person name="Kusian B."/>
            <person name="Friedrich B."/>
            <person name="Daniel R."/>
            <person name="Bowien B."/>
        </authorList>
    </citation>
    <scope>NUCLEOTIDE SEQUENCE [LARGE SCALE GENOMIC DNA]</scope>
    <source>
        <strain evidence="3">ATCC 43291 / DSM 13513 / CCUG 52238 / LMG 8453 / N-1</strain>
        <plasmid evidence="2 3">pBB1</plasmid>
    </source>
</reference>
<evidence type="ECO:0000313" key="2">
    <source>
        <dbReference type="EMBL" id="AEI82421.1"/>
    </source>
</evidence>
<geneLocation type="plasmid" evidence="2 3">
    <name>pBB1</name>
</geneLocation>
<dbReference type="HOGENOM" id="CLU_033975_1_1_4"/>
<dbReference type="AlphaFoldDB" id="F8GUL7"/>
<dbReference type="KEGG" id="cnc:CNE_BB1p10130"/>
<dbReference type="InterPro" id="IPR044855">
    <property type="entry name" value="CoA-Trfase_III_dom3_sf"/>
</dbReference>